<proteinExistence type="predicted"/>
<reference evidence="1 2" key="1">
    <citation type="submission" date="2016-10" db="EMBL/GenBank/DDBJ databases">
        <authorList>
            <person name="de Groot N.N."/>
        </authorList>
    </citation>
    <scope>NUCLEOTIDE SEQUENCE [LARGE SCALE GENOMIC DNA]</scope>
    <source>
        <strain evidence="1 2">DSM 43357</strain>
    </source>
</reference>
<name>A0A1H8HVP5_9ACTN</name>
<sequence length="143" mass="14588">MARHESIEAIEAMLEAADGDAVELAGALLGLYGEALARIVDAVGEEVAGRLAADDLVGSLLLLHDLHPVGTRERVEAALRGSGAELLSLEGGVARVRVAGGGCGCSAASVERAVYDAAPEVERVEIARPAPVIPVESLLGART</sequence>
<dbReference type="AlphaFoldDB" id="A0A1H8HVP5"/>
<dbReference type="RefSeq" id="WP_143078923.1">
    <property type="nucleotide sequence ID" value="NZ_FOBF01000030.1"/>
</dbReference>
<dbReference type="EMBL" id="FOBF01000030">
    <property type="protein sequence ID" value="SEN60460.1"/>
    <property type="molecule type" value="Genomic_DNA"/>
</dbReference>
<dbReference type="Proteomes" id="UP000198953">
    <property type="component" value="Unassembled WGS sequence"/>
</dbReference>
<dbReference type="STRING" id="46177.SAMN05660976_07916"/>
<gene>
    <name evidence="1" type="ORF">SAMN05660976_07916</name>
</gene>
<evidence type="ECO:0000313" key="1">
    <source>
        <dbReference type="EMBL" id="SEN60460.1"/>
    </source>
</evidence>
<protein>
    <recommendedName>
        <fullName evidence="3">Fe-S cluster biogenesis protein NfuA, 4Fe-4S-binding domain</fullName>
    </recommendedName>
</protein>
<evidence type="ECO:0008006" key="3">
    <source>
        <dbReference type="Google" id="ProtNLM"/>
    </source>
</evidence>
<evidence type="ECO:0000313" key="2">
    <source>
        <dbReference type="Proteomes" id="UP000198953"/>
    </source>
</evidence>
<accession>A0A1H8HVP5</accession>
<organism evidence="1 2">
    <name type="scientific">Nonomuraea pusilla</name>
    <dbReference type="NCBI Taxonomy" id="46177"/>
    <lineage>
        <taxon>Bacteria</taxon>
        <taxon>Bacillati</taxon>
        <taxon>Actinomycetota</taxon>
        <taxon>Actinomycetes</taxon>
        <taxon>Streptosporangiales</taxon>
        <taxon>Streptosporangiaceae</taxon>
        <taxon>Nonomuraea</taxon>
    </lineage>
</organism>
<keyword evidence="2" id="KW-1185">Reference proteome</keyword>